<name>A0A6N7LW41_9GAMM</name>
<feature type="signal peptide" evidence="1">
    <location>
        <begin position="1"/>
        <end position="21"/>
    </location>
</feature>
<dbReference type="EMBL" id="WIRE01000001">
    <property type="protein sequence ID" value="MQX52340.1"/>
    <property type="molecule type" value="Genomic_DNA"/>
</dbReference>
<evidence type="ECO:0000313" key="2">
    <source>
        <dbReference type="EMBL" id="MQX52340.1"/>
    </source>
</evidence>
<dbReference type="RefSeq" id="WP_153499055.1">
    <property type="nucleotide sequence ID" value="NZ_WIRE01000001.1"/>
</dbReference>
<evidence type="ECO:0000256" key="1">
    <source>
        <dbReference type="SAM" id="SignalP"/>
    </source>
</evidence>
<sequence length="119" mass="13036">MKTIKTVMGAALLGLTVSALAAPAEMGKGNDSMAPCGNGMMGMGAGRMMGHCEGPVTMPMLRQHMGMMREQMQGMPMAGDPEARREYMEGMIKQMQQHMDMMQKYLDETESQTDKPAKE</sequence>
<evidence type="ECO:0000313" key="3">
    <source>
        <dbReference type="Proteomes" id="UP000469421"/>
    </source>
</evidence>
<dbReference type="Proteomes" id="UP000469421">
    <property type="component" value="Unassembled WGS sequence"/>
</dbReference>
<protein>
    <recommendedName>
        <fullName evidence="4">DUF4175 domain-containing protein</fullName>
    </recommendedName>
</protein>
<comment type="caution">
    <text evidence="2">The sequence shown here is derived from an EMBL/GenBank/DDBJ whole genome shotgun (WGS) entry which is preliminary data.</text>
</comment>
<reference evidence="2 3" key="1">
    <citation type="submission" date="2019-10" db="EMBL/GenBank/DDBJ databases">
        <title>Alcanivorax sp.PA15-N-34 draft genome sequence.</title>
        <authorList>
            <person name="Liao X."/>
            <person name="Shao Z."/>
        </authorList>
    </citation>
    <scope>NUCLEOTIDE SEQUENCE [LARGE SCALE GENOMIC DNA]</scope>
    <source>
        <strain evidence="2 3">PA15-N-34</strain>
    </source>
</reference>
<gene>
    <name evidence="2" type="ORF">GFN93_03705</name>
</gene>
<organism evidence="2 3">
    <name type="scientific">Alcanivorax sediminis</name>
    <dbReference type="NCBI Taxonomy" id="2663008"/>
    <lineage>
        <taxon>Bacteria</taxon>
        <taxon>Pseudomonadati</taxon>
        <taxon>Pseudomonadota</taxon>
        <taxon>Gammaproteobacteria</taxon>
        <taxon>Oceanospirillales</taxon>
        <taxon>Alcanivoracaceae</taxon>
        <taxon>Alcanivorax</taxon>
    </lineage>
</organism>
<proteinExistence type="predicted"/>
<keyword evidence="1" id="KW-0732">Signal</keyword>
<accession>A0A6N7LW41</accession>
<evidence type="ECO:0008006" key="4">
    <source>
        <dbReference type="Google" id="ProtNLM"/>
    </source>
</evidence>
<feature type="chain" id="PRO_5027109097" description="DUF4175 domain-containing protein" evidence="1">
    <location>
        <begin position="22"/>
        <end position="119"/>
    </location>
</feature>
<keyword evidence="3" id="KW-1185">Reference proteome</keyword>
<dbReference type="AlphaFoldDB" id="A0A6N7LW41"/>